<protein>
    <submittedName>
        <fullName evidence="2">Uncharacterized protein</fullName>
    </submittedName>
</protein>
<dbReference type="SUPFAM" id="SSF51161">
    <property type="entry name" value="Trimeric LpxA-like enzymes"/>
    <property type="match status" value="1"/>
</dbReference>
<evidence type="ECO:0000313" key="3">
    <source>
        <dbReference type="Proteomes" id="UP000784294"/>
    </source>
</evidence>
<keyword evidence="3" id="KW-1185">Reference proteome</keyword>
<sequence>MTPIFFEVTLNDNFDYETLDDLINGILTNEEIIGYIIHIDVLPLHSVALHAGVDLIQLSELTLRLLRRGYLQNLDMFPLRHTLGLQNISKFDPSTAQEQIMPLSEAKGANAGENIKSCSGKSKKKNRQPDSDSKVISQKIQPTQGYHSKTLDAIFPRRILAVGVTTFVDRTAEIAPNARLVGACFIGPGCRISQNCLLVDCIIGPG</sequence>
<feature type="region of interest" description="Disordered" evidence="1">
    <location>
        <begin position="111"/>
        <end position="143"/>
    </location>
</feature>
<comment type="caution">
    <text evidence="2">The sequence shown here is derived from an EMBL/GenBank/DDBJ whole genome shotgun (WGS) entry which is preliminary data.</text>
</comment>
<dbReference type="Proteomes" id="UP000784294">
    <property type="component" value="Unassembled WGS sequence"/>
</dbReference>
<evidence type="ECO:0000313" key="2">
    <source>
        <dbReference type="EMBL" id="VEL26657.1"/>
    </source>
</evidence>
<reference evidence="2" key="1">
    <citation type="submission" date="2018-11" db="EMBL/GenBank/DDBJ databases">
        <authorList>
            <consortium name="Pathogen Informatics"/>
        </authorList>
    </citation>
    <scope>NUCLEOTIDE SEQUENCE</scope>
</reference>
<dbReference type="AlphaFoldDB" id="A0A448X309"/>
<organism evidence="2 3">
    <name type="scientific">Protopolystoma xenopodis</name>
    <dbReference type="NCBI Taxonomy" id="117903"/>
    <lineage>
        <taxon>Eukaryota</taxon>
        <taxon>Metazoa</taxon>
        <taxon>Spiralia</taxon>
        <taxon>Lophotrochozoa</taxon>
        <taxon>Platyhelminthes</taxon>
        <taxon>Monogenea</taxon>
        <taxon>Polyopisthocotylea</taxon>
        <taxon>Polystomatidea</taxon>
        <taxon>Polystomatidae</taxon>
        <taxon>Protopolystoma</taxon>
    </lineage>
</organism>
<proteinExistence type="predicted"/>
<dbReference type="EMBL" id="CAAALY010081805">
    <property type="protein sequence ID" value="VEL26657.1"/>
    <property type="molecule type" value="Genomic_DNA"/>
</dbReference>
<feature type="compositionally biased region" description="Polar residues" evidence="1">
    <location>
        <begin position="134"/>
        <end position="143"/>
    </location>
</feature>
<dbReference type="InterPro" id="IPR011004">
    <property type="entry name" value="Trimer_LpxA-like_sf"/>
</dbReference>
<dbReference type="OrthoDB" id="424572at2759"/>
<gene>
    <name evidence="2" type="ORF">PXEA_LOCUS20097</name>
</gene>
<name>A0A448X309_9PLAT</name>
<accession>A0A448X309</accession>
<evidence type="ECO:0000256" key="1">
    <source>
        <dbReference type="SAM" id="MobiDB-lite"/>
    </source>
</evidence>